<comment type="subcellular location">
    <subcellularLocation>
        <location evidence="1">Cell membrane</location>
        <topology evidence="1">Multi-pass membrane protein</topology>
    </subcellularLocation>
</comment>
<evidence type="ECO:0000313" key="8">
    <source>
        <dbReference type="EMBL" id="NEZ46719.1"/>
    </source>
</evidence>
<feature type="transmembrane region" description="Helical" evidence="6">
    <location>
        <begin position="108"/>
        <end position="127"/>
    </location>
</feature>
<dbReference type="CDD" id="cd16380">
    <property type="entry name" value="YitT_C"/>
    <property type="match status" value="1"/>
</dbReference>
<name>A0A6M0RAV5_9CLOT</name>
<evidence type="ECO:0000256" key="3">
    <source>
        <dbReference type="ARBA" id="ARBA00022692"/>
    </source>
</evidence>
<dbReference type="AlphaFoldDB" id="A0A6M0RAV5"/>
<dbReference type="Gene3D" id="3.30.70.120">
    <property type="match status" value="1"/>
</dbReference>
<evidence type="ECO:0000256" key="6">
    <source>
        <dbReference type="SAM" id="Phobius"/>
    </source>
</evidence>
<gene>
    <name evidence="8" type="ORF">FDF74_05750</name>
</gene>
<evidence type="ECO:0000256" key="5">
    <source>
        <dbReference type="ARBA" id="ARBA00023136"/>
    </source>
</evidence>
<dbReference type="PIRSF" id="PIRSF006483">
    <property type="entry name" value="Membrane_protein_YitT"/>
    <property type="match status" value="1"/>
</dbReference>
<dbReference type="Pfam" id="PF02588">
    <property type="entry name" value="YitT_membrane"/>
    <property type="match status" value="1"/>
</dbReference>
<dbReference type="PANTHER" id="PTHR33545">
    <property type="entry name" value="UPF0750 MEMBRANE PROTEIN YITT-RELATED"/>
    <property type="match status" value="1"/>
</dbReference>
<dbReference type="InterPro" id="IPR015867">
    <property type="entry name" value="N-reg_PII/ATP_PRibTrfase_C"/>
</dbReference>
<sequence>MLLKKFKEYFFITLGVILVAIAIQFFFAPNDIAAGGTTGIAIIINALFPAIPKGFIMIIMEIFLYIIAFIFIGNKFGAKTIYSGFTLAGIIWVLEKINPNPIPITNDLLLTSIFGTLISAVGMGIVFNQNASTGGTDIIAKIINKFFHIDIGKALLTVDLLVTISAAAYFGIERGMYSLLCVIINGFVIDSVIEGLNMSKQIIIISKKHEEISKFIISELNRGCTVFHGVGVYTKDPSYILYTVINRKEFIKLKTYIKEIDNKAFISVNDAHEVLGEGFKDIIEEA</sequence>
<keyword evidence="4 6" id="KW-1133">Transmembrane helix</keyword>
<feature type="transmembrane region" description="Helical" evidence="6">
    <location>
        <begin position="9"/>
        <end position="26"/>
    </location>
</feature>
<keyword evidence="3 6" id="KW-0812">Transmembrane</keyword>
<feature type="domain" description="DUF2179" evidence="7">
    <location>
        <begin position="222"/>
        <end position="276"/>
    </location>
</feature>
<organism evidence="8 9">
    <name type="scientific">Clostridium niameyense</name>
    <dbReference type="NCBI Taxonomy" id="1622073"/>
    <lineage>
        <taxon>Bacteria</taxon>
        <taxon>Bacillati</taxon>
        <taxon>Bacillota</taxon>
        <taxon>Clostridia</taxon>
        <taxon>Eubacteriales</taxon>
        <taxon>Clostridiaceae</taxon>
        <taxon>Clostridium</taxon>
    </lineage>
</organism>
<dbReference type="PANTHER" id="PTHR33545:SF9">
    <property type="entry name" value="UPF0750 MEMBRANE PROTEIN YITE"/>
    <property type="match status" value="1"/>
</dbReference>
<accession>A0A6M0RAV5</accession>
<evidence type="ECO:0000256" key="1">
    <source>
        <dbReference type="ARBA" id="ARBA00004651"/>
    </source>
</evidence>
<keyword evidence="5 6" id="KW-0472">Membrane</keyword>
<feature type="transmembrane region" description="Helical" evidence="6">
    <location>
        <begin position="32"/>
        <end position="48"/>
    </location>
</feature>
<protein>
    <submittedName>
        <fullName evidence="8">YitT family protein</fullName>
    </submittedName>
</protein>
<proteinExistence type="predicted"/>
<reference evidence="8 9" key="1">
    <citation type="submission" date="2019-04" db="EMBL/GenBank/DDBJ databases">
        <title>Genome sequencing of Clostridium botulinum Groups I-IV and Clostridium butyricum.</title>
        <authorList>
            <person name="Brunt J."/>
            <person name="Van Vliet A.H.M."/>
            <person name="Stringer S.C."/>
            <person name="Carter A.T."/>
            <person name="Peck M.W."/>
        </authorList>
    </citation>
    <scope>NUCLEOTIDE SEQUENCE [LARGE SCALE GENOMIC DNA]</scope>
    <source>
        <strain evidence="8 9">IFR 18/094</strain>
    </source>
</reference>
<feature type="transmembrane region" description="Helical" evidence="6">
    <location>
        <begin position="176"/>
        <end position="193"/>
    </location>
</feature>
<dbReference type="InterPro" id="IPR051461">
    <property type="entry name" value="UPF0750_membrane"/>
</dbReference>
<feature type="transmembrane region" description="Helical" evidence="6">
    <location>
        <begin position="147"/>
        <end position="170"/>
    </location>
</feature>
<dbReference type="OrthoDB" id="9779786at2"/>
<dbReference type="Pfam" id="PF10035">
    <property type="entry name" value="DUF2179"/>
    <property type="match status" value="1"/>
</dbReference>
<evidence type="ECO:0000256" key="4">
    <source>
        <dbReference type="ARBA" id="ARBA00022989"/>
    </source>
</evidence>
<dbReference type="EMBL" id="SXDP01000003">
    <property type="protein sequence ID" value="NEZ46719.1"/>
    <property type="molecule type" value="Genomic_DNA"/>
</dbReference>
<keyword evidence="9" id="KW-1185">Reference proteome</keyword>
<keyword evidence="2" id="KW-1003">Cell membrane</keyword>
<comment type="caution">
    <text evidence="8">The sequence shown here is derived from an EMBL/GenBank/DDBJ whole genome shotgun (WGS) entry which is preliminary data.</text>
</comment>
<evidence type="ECO:0000313" key="9">
    <source>
        <dbReference type="Proteomes" id="UP000473885"/>
    </source>
</evidence>
<dbReference type="InterPro" id="IPR003740">
    <property type="entry name" value="YitT"/>
</dbReference>
<evidence type="ECO:0000259" key="7">
    <source>
        <dbReference type="Pfam" id="PF10035"/>
    </source>
</evidence>
<dbReference type="InterPro" id="IPR019264">
    <property type="entry name" value="DUF2179"/>
</dbReference>
<dbReference type="Proteomes" id="UP000473885">
    <property type="component" value="Unassembled WGS sequence"/>
</dbReference>
<dbReference type="GO" id="GO:0005886">
    <property type="term" value="C:plasma membrane"/>
    <property type="evidence" value="ECO:0007669"/>
    <property type="project" value="UniProtKB-SubCell"/>
</dbReference>
<evidence type="ECO:0000256" key="2">
    <source>
        <dbReference type="ARBA" id="ARBA00022475"/>
    </source>
</evidence>